<keyword evidence="2" id="KW-1133">Transmembrane helix</keyword>
<comment type="caution">
    <text evidence="3">The sequence shown here is derived from an EMBL/GenBank/DDBJ whole genome shotgun (WGS) entry which is preliminary data.</text>
</comment>
<feature type="transmembrane region" description="Helical" evidence="2">
    <location>
        <begin position="12"/>
        <end position="29"/>
    </location>
</feature>
<dbReference type="RefSeq" id="WP_308983865.1">
    <property type="nucleotide sequence ID" value="NZ_JARXIC010000003.1"/>
</dbReference>
<keyword evidence="2" id="KW-0472">Membrane</keyword>
<feature type="region of interest" description="Disordered" evidence="1">
    <location>
        <begin position="562"/>
        <end position="581"/>
    </location>
</feature>
<evidence type="ECO:0000313" key="3">
    <source>
        <dbReference type="EMBL" id="MDQ8193361.1"/>
    </source>
</evidence>
<sequence>MKSNRQQGSGLFLVLIIATALGIGIYSTLDLVQGEFLRNKKAAAYHEAKQAAESILQASIADLKNRFENQSAFPVDSLSPSRNPLYISDEFVQIHSEEDSLSNLILPAITKYSAAAQFNTQATEVIGGQVPPGDWVYIDPRIPGNQFDELAGTRVFERNIEMISKATVNRAQVGEATVYARQYLQVRDAPLFAYAIFYNVPLEIAPGPRMDIYGNVHSNTDSWFQSGEQLNFHSKVTLAGQLYHGRHPDYGRSASYSPVRIADASGKLVNLKKDGTWPEDSAADFSGSWLTSSEDNFADLADQVFDGNLQTQDHGILSQNPVGVSDYIEDTNPSTDKKESFNSAYNLIQPVLKETELAVPSQTDDPAGYEAALKLNEVEQQKFAYKAGLVIEVETDGDIKYYTYNRNSDGSLKYNSSGTPRTRTLEPSTDFATYKNFAEEDGDVTSGLHDKRQAEDLDIIEIDISKLKDLVHTNDKNDWGGNADRQTPEKWWNGVVYVAFPQEETTSSRDDNVNPAIGGRAVKLINGDIIPNPEFAHATDTYGMTLATNQMLYVEGHYNADGDLNTGSPTTPDDPSTFGQEGHEAPAALIADSVTFLSESWTDADSIHELSDRRASNTEVSAAVLTGLVPSGETGSTSYSGGVENFPRFLENWNDITIQIRGSLVALFESEVGTRGWGYGNVYNAPRREWGFHSKFGEGYLPPGTPNTRRYRGIDFQLINEAEYSSHVSRLKSYF</sequence>
<feature type="compositionally biased region" description="Low complexity" evidence="1">
    <location>
        <begin position="568"/>
        <end position="577"/>
    </location>
</feature>
<dbReference type="EMBL" id="JARXIC010000003">
    <property type="protein sequence ID" value="MDQ8193361.1"/>
    <property type="molecule type" value="Genomic_DNA"/>
</dbReference>
<evidence type="ECO:0000256" key="2">
    <source>
        <dbReference type="SAM" id="Phobius"/>
    </source>
</evidence>
<organism evidence="3 4">
    <name type="scientific">Thalassobacterium sedimentorum</name>
    <dbReference type="NCBI Taxonomy" id="3041258"/>
    <lineage>
        <taxon>Bacteria</taxon>
        <taxon>Pseudomonadati</taxon>
        <taxon>Verrucomicrobiota</taxon>
        <taxon>Opitutia</taxon>
        <taxon>Puniceicoccales</taxon>
        <taxon>Coraliomargaritaceae</taxon>
        <taxon>Thalassobacterium</taxon>
    </lineage>
</organism>
<name>A0ABU1AEZ1_9BACT</name>
<evidence type="ECO:0008006" key="5">
    <source>
        <dbReference type="Google" id="ProtNLM"/>
    </source>
</evidence>
<accession>A0ABU1AEZ1</accession>
<evidence type="ECO:0000313" key="4">
    <source>
        <dbReference type="Proteomes" id="UP001243717"/>
    </source>
</evidence>
<dbReference type="Proteomes" id="UP001243717">
    <property type="component" value="Unassembled WGS sequence"/>
</dbReference>
<gene>
    <name evidence="3" type="ORF">QEH59_02925</name>
</gene>
<protein>
    <recommendedName>
        <fullName evidence="5">Flp pilus-assembly TadG-like N-terminal domain-containing protein</fullName>
    </recommendedName>
</protein>
<reference evidence="3 4" key="1">
    <citation type="submission" date="2023-04" db="EMBL/GenBank/DDBJ databases">
        <title>A novel bacteria isolated from coastal sediment.</title>
        <authorList>
            <person name="Liu X.-J."/>
            <person name="Du Z.-J."/>
        </authorList>
    </citation>
    <scope>NUCLEOTIDE SEQUENCE [LARGE SCALE GENOMIC DNA]</scope>
    <source>
        <strain evidence="3 4">SDUM461004</strain>
    </source>
</reference>
<keyword evidence="2" id="KW-0812">Transmembrane</keyword>
<proteinExistence type="predicted"/>
<evidence type="ECO:0000256" key="1">
    <source>
        <dbReference type="SAM" id="MobiDB-lite"/>
    </source>
</evidence>
<keyword evidence="4" id="KW-1185">Reference proteome</keyword>